<dbReference type="RefSeq" id="WP_348789841.1">
    <property type="nucleotide sequence ID" value="NZ_CP157390.1"/>
</dbReference>
<name>A0AAU7GG61_9MICO</name>
<keyword evidence="6" id="KW-0472">Membrane</keyword>
<evidence type="ECO:0000256" key="7">
    <source>
        <dbReference type="SAM" id="SignalP"/>
    </source>
</evidence>
<feature type="domain" description="Gram-positive cocci surface proteins LPxTG" evidence="8">
    <location>
        <begin position="876"/>
        <end position="913"/>
    </location>
</feature>
<keyword evidence="1" id="KW-0134">Cell wall</keyword>
<dbReference type="Gene3D" id="2.60.40.10">
    <property type="entry name" value="Immunoglobulins"/>
    <property type="match status" value="1"/>
</dbReference>
<dbReference type="GO" id="GO:0005975">
    <property type="term" value="P:carbohydrate metabolic process"/>
    <property type="evidence" value="ECO:0007669"/>
    <property type="project" value="UniProtKB-ARBA"/>
</dbReference>
<reference evidence="9" key="1">
    <citation type="submission" date="2024-05" db="EMBL/GenBank/DDBJ databases">
        <title>The Natural Products Discovery Center: Release of the First 8490 Sequenced Strains for Exploring Actinobacteria Biosynthetic Diversity.</title>
        <authorList>
            <person name="Kalkreuter E."/>
            <person name="Kautsar S.A."/>
            <person name="Yang D."/>
            <person name="Bader C.D."/>
            <person name="Teijaro C.N."/>
            <person name="Fluegel L."/>
            <person name="Davis C.M."/>
            <person name="Simpson J.R."/>
            <person name="Lauterbach L."/>
            <person name="Steele A.D."/>
            <person name="Gui C."/>
            <person name="Meng S."/>
            <person name="Li G."/>
            <person name="Viehrig K."/>
            <person name="Ye F."/>
            <person name="Su P."/>
            <person name="Kiefer A.F."/>
            <person name="Nichols A."/>
            <person name="Cepeda A.J."/>
            <person name="Yan W."/>
            <person name="Fan B."/>
            <person name="Jiang Y."/>
            <person name="Adhikari A."/>
            <person name="Zheng C.-J."/>
            <person name="Schuster L."/>
            <person name="Cowan T.M."/>
            <person name="Smanski M.J."/>
            <person name="Chevrette M.G."/>
            <person name="de Carvalho L.P.S."/>
            <person name="Shen B."/>
        </authorList>
    </citation>
    <scope>NUCLEOTIDE SEQUENCE</scope>
    <source>
        <strain evidence="9">NPDC080035</strain>
    </source>
</reference>
<gene>
    <name evidence="9" type="ORF">AAME72_08685</name>
</gene>
<dbReference type="AlphaFoldDB" id="A0AAU7GG61"/>
<dbReference type="PROSITE" id="PS50847">
    <property type="entry name" value="GRAM_POS_ANCHORING"/>
    <property type="match status" value="1"/>
</dbReference>
<sequence length="913" mass="89341">MGGLRTRSLVAALAAIAVGAVLAVTGPLAPAQASFASQCATPTRTLDASAPSVSVAAGETVLLASGSFGGGIDALPSGATLCVASGASLQPAYMNNAAGSVVIAAGGNAAFPSVSVGTGFALGVEGTATFAGLNVNGASMFTIAAGGALTVSGGFSPSSGTFDSAGTLTIDGAFNENSGASLKNTGVTTVNGAATFNGLLQNTGTVEVAGPLTINGGAAFANSCRVRTGGALANNATGSTNSGIVIASGVFTNNGSWQQSVEAALAATGLADDGTVSGFGGYRFTGATSVQGRFTGDSAGSPIQVVTQAPAGSIFDVQTGTVANVVRVTGLPPGDFETPRPGCADEPIPFADVSVTKTGPATVLESGNVAYTLTIANAGPDDAAGVVATDRLPAEATGVVDAGGGTVTGGTVTWDIGALAVGASTTRTLTVSQAAAVGTVLHDTASSTATTQDPNPADNDGSSPDSQADTTVVATPPPANNPPNAFPAIQPGFTNVALFGRVTAADPDAGQTLTYTISTRPAHGRAVIAPGGVFVYRSDVDFTGDDTFEYTVCDDGSPVLCATSSVFLPIRPTAADDTAQAFADTPVVIPVAANDSLGAETEPALVTAPAHGSVTVDAATGSITYTPDAGYTGTDSFVYQRCSPTDTALCATATVTVDVVPAGHPPVVQPLHLTTVTGTPVTGTIVASDPDVGQTLTYIPGEPPRSGTAAVNGAETTYSPRRGFTGTETYPVIVCDNGDPSLCATAMVTVDVYPIANPDTATTPAETAVTIPVKDNDLGAASAPFVATAPGHGTASIDGASIVYTPAPGFSGTDTFTYTICSVLNPDLCATTTVTVTVIGPTIPPVNPPDGGGGTGGAGDGSGASGAAAPGSGGDLASTGSGVSTWLLWASAAGIAAGALTLRLRRRPRREDR</sequence>
<keyword evidence="2" id="KW-0964">Secreted</keyword>
<dbReference type="Pfam" id="PF01345">
    <property type="entry name" value="DUF11"/>
    <property type="match status" value="1"/>
</dbReference>
<organism evidence="9">
    <name type="scientific">Leifsonia sp. NPDC080035</name>
    <dbReference type="NCBI Taxonomy" id="3143936"/>
    <lineage>
        <taxon>Bacteria</taxon>
        <taxon>Bacillati</taxon>
        <taxon>Actinomycetota</taxon>
        <taxon>Actinomycetes</taxon>
        <taxon>Micrococcales</taxon>
        <taxon>Microbacteriaceae</taxon>
        <taxon>Leifsonia</taxon>
    </lineage>
</organism>
<dbReference type="InterPro" id="IPR013783">
    <property type="entry name" value="Ig-like_fold"/>
</dbReference>
<feature type="compositionally biased region" description="Polar residues" evidence="5">
    <location>
        <begin position="445"/>
        <end position="473"/>
    </location>
</feature>
<keyword evidence="6" id="KW-1133">Transmembrane helix</keyword>
<dbReference type="InterPro" id="IPR047589">
    <property type="entry name" value="DUF11_rpt"/>
</dbReference>
<dbReference type="InterPro" id="IPR019931">
    <property type="entry name" value="LPXTG_anchor"/>
</dbReference>
<feature type="chain" id="PRO_5043873707" evidence="7">
    <location>
        <begin position="24"/>
        <end position="913"/>
    </location>
</feature>
<keyword evidence="6" id="KW-0812">Transmembrane</keyword>
<protein>
    <submittedName>
        <fullName evidence="9">Ig-like domain-containing protein</fullName>
    </submittedName>
</protein>
<evidence type="ECO:0000256" key="2">
    <source>
        <dbReference type="ARBA" id="ARBA00022525"/>
    </source>
</evidence>
<feature type="compositionally biased region" description="Gly residues" evidence="5">
    <location>
        <begin position="850"/>
        <end position="864"/>
    </location>
</feature>
<feature type="region of interest" description="Disordered" evidence="5">
    <location>
        <begin position="445"/>
        <end position="478"/>
    </location>
</feature>
<evidence type="ECO:0000259" key="8">
    <source>
        <dbReference type="PROSITE" id="PS50847"/>
    </source>
</evidence>
<dbReference type="NCBIfam" id="TIGR01451">
    <property type="entry name" value="B_ant_repeat"/>
    <property type="match status" value="1"/>
</dbReference>
<keyword evidence="4" id="KW-0572">Peptidoglycan-anchor</keyword>
<dbReference type="EMBL" id="CP157390">
    <property type="protein sequence ID" value="XBM49931.1"/>
    <property type="molecule type" value="Genomic_DNA"/>
</dbReference>
<evidence type="ECO:0000256" key="6">
    <source>
        <dbReference type="SAM" id="Phobius"/>
    </source>
</evidence>
<evidence type="ECO:0000256" key="3">
    <source>
        <dbReference type="ARBA" id="ARBA00022729"/>
    </source>
</evidence>
<feature type="region of interest" description="Disordered" evidence="5">
    <location>
        <begin position="841"/>
        <end position="875"/>
    </location>
</feature>
<dbReference type="Gene3D" id="2.60.40.3440">
    <property type="match status" value="2"/>
</dbReference>
<dbReference type="Pfam" id="PF17963">
    <property type="entry name" value="Big_9"/>
    <property type="match status" value="4"/>
</dbReference>
<evidence type="ECO:0000313" key="9">
    <source>
        <dbReference type="EMBL" id="XBM49931.1"/>
    </source>
</evidence>
<keyword evidence="3 7" id="KW-0732">Signal</keyword>
<proteinExistence type="predicted"/>
<evidence type="ECO:0000256" key="5">
    <source>
        <dbReference type="SAM" id="MobiDB-lite"/>
    </source>
</evidence>
<dbReference type="InterPro" id="IPR001434">
    <property type="entry name" value="OmcB-like_DUF11"/>
</dbReference>
<feature type="transmembrane region" description="Helical" evidence="6">
    <location>
        <begin position="886"/>
        <end position="904"/>
    </location>
</feature>
<evidence type="ECO:0000256" key="1">
    <source>
        <dbReference type="ARBA" id="ARBA00022512"/>
    </source>
</evidence>
<evidence type="ECO:0000256" key="4">
    <source>
        <dbReference type="ARBA" id="ARBA00023088"/>
    </source>
</evidence>
<feature type="signal peptide" evidence="7">
    <location>
        <begin position="1"/>
        <end position="23"/>
    </location>
</feature>
<dbReference type="Gene3D" id="2.60.40.2810">
    <property type="match status" value="2"/>
</dbReference>
<accession>A0AAU7GG61</accession>